<dbReference type="Pfam" id="PF00001">
    <property type="entry name" value="7tm_1"/>
    <property type="match status" value="1"/>
</dbReference>
<evidence type="ECO:0000313" key="11">
    <source>
        <dbReference type="EMBL" id="CAF3544140.1"/>
    </source>
</evidence>
<evidence type="ECO:0000256" key="1">
    <source>
        <dbReference type="ARBA" id="ARBA00004141"/>
    </source>
</evidence>
<evidence type="ECO:0000313" key="12">
    <source>
        <dbReference type="Proteomes" id="UP000663882"/>
    </source>
</evidence>
<feature type="transmembrane region" description="Helical" evidence="8">
    <location>
        <begin position="91"/>
        <end position="112"/>
    </location>
</feature>
<evidence type="ECO:0000256" key="6">
    <source>
        <dbReference type="ARBA" id="ARBA00023170"/>
    </source>
</evidence>
<accession>A0A814ULW4</accession>
<keyword evidence="2 8" id="KW-0812">Transmembrane</keyword>
<evidence type="ECO:0000256" key="2">
    <source>
        <dbReference type="ARBA" id="ARBA00022692"/>
    </source>
</evidence>
<feature type="transmembrane region" description="Helical" evidence="8">
    <location>
        <begin position="50"/>
        <end position="79"/>
    </location>
</feature>
<keyword evidence="7" id="KW-0807">Transducer</keyword>
<proteinExistence type="predicted"/>
<dbReference type="OrthoDB" id="10026701at2759"/>
<feature type="transmembrane region" description="Helical" evidence="8">
    <location>
        <begin position="220"/>
        <end position="244"/>
    </location>
</feature>
<gene>
    <name evidence="11" type="ORF">OTI717_LOCUS3957</name>
    <name evidence="10" type="ORF">RFH988_LOCUS23251</name>
</gene>
<dbReference type="GO" id="GO:0005886">
    <property type="term" value="C:plasma membrane"/>
    <property type="evidence" value="ECO:0007669"/>
    <property type="project" value="TreeGrafter"/>
</dbReference>
<sequence>MTSTEQTLVFITYFINVYIGYFVVITGLIGNIINIILFTQLKLFRRNQSAFYLIVASIVDCFQLIFAAATRATVVAFGFDPTRTSIVWCKLRIYFLQFGSLTSSGTVCFAAIDQYLSTNYHHQLRQMSTFKLAQYLVGILIVFVALYSILFPVFFEIHGNAGCTTVNPIFNYYYSFVHFCILISILPIVISSLFSLLAYQNVRRIVRRQVAIIRRRLDRQLTAMILVRVILLVITVLPFVSLRVYQINNPMNQNDTFAVTVDQLIRIVITTVYNTNYSGTFYVFLVASIRFRRQVKHLFLKKTWRKCLSMMANRNQVAPENQLATIESHGSDGDIDS</sequence>
<protein>
    <recommendedName>
        <fullName evidence="9">G-protein coupled receptors family 1 profile domain-containing protein</fullName>
    </recommendedName>
</protein>
<evidence type="ECO:0000259" key="9">
    <source>
        <dbReference type="PROSITE" id="PS50262"/>
    </source>
</evidence>
<dbReference type="InterPro" id="IPR000276">
    <property type="entry name" value="GPCR_Rhodpsn"/>
</dbReference>
<dbReference type="Proteomes" id="UP000663823">
    <property type="component" value="Unassembled WGS sequence"/>
</dbReference>
<keyword evidence="4" id="KW-0297">G-protein coupled receptor</keyword>
<dbReference type="AlphaFoldDB" id="A0A814ULW4"/>
<dbReference type="PANTHER" id="PTHR24243">
    <property type="entry name" value="G-PROTEIN COUPLED RECEPTOR"/>
    <property type="match status" value="1"/>
</dbReference>
<evidence type="ECO:0000256" key="3">
    <source>
        <dbReference type="ARBA" id="ARBA00022989"/>
    </source>
</evidence>
<reference evidence="10" key="1">
    <citation type="submission" date="2021-02" db="EMBL/GenBank/DDBJ databases">
        <authorList>
            <person name="Nowell W R."/>
        </authorList>
    </citation>
    <scope>NUCLEOTIDE SEQUENCE</scope>
</reference>
<dbReference type="GO" id="GO:0004930">
    <property type="term" value="F:G protein-coupled receptor activity"/>
    <property type="evidence" value="ECO:0007669"/>
    <property type="project" value="UniProtKB-KW"/>
</dbReference>
<feature type="transmembrane region" description="Helical" evidence="8">
    <location>
        <begin position="264"/>
        <end position="287"/>
    </location>
</feature>
<feature type="transmembrane region" description="Helical" evidence="8">
    <location>
        <begin position="132"/>
        <end position="155"/>
    </location>
</feature>
<feature type="transmembrane region" description="Helical" evidence="8">
    <location>
        <begin position="175"/>
        <end position="199"/>
    </location>
</feature>
<evidence type="ECO:0000256" key="8">
    <source>
        <dbReference type="SAM" id="Phobius"/>
    </source>
</evidence>
<evidence type="ECO:0000256" key="7">
    <source>
        <dbReference type="ARBA" id="ARBA00023224"/>
    </source>
</evidence>
<dbReference type="PROSITE" id="PS50262">
    <property type="entry name" value="G_PROTEIN_RECEP_F1_2"/>
    <property type="match status" value="1"/>
</dbReference>
<dbReference type="InterPro" id="IPR017452">
    <property type="entry name" value="GPCR_Rhodpsn_7TM"/>
</dbReference>
<dbReference type="PANTHER" id="PTHR24243:SF230">
    <property type="entry name" value="G-PROTEIN COUPLED RECEPTORS FAMILY 1 PROFILE DOMAIN-CONTAINING PROTEIN"/>
    <property type="match status" value="1"/>
</dbReference>
<comment type="caution">
    <text evidence="10">The sequence shown here is derived from an EMBL/GenBank/DDBJ whole genome shotgun (WGS) entry which is preliminary data.</text>
</comment>
<feature type="domain" description="G-protein coupled receptors family 1 profile" evidence="9">
    <location>
        <begin position="30"/>
        <end position="284"/>
    </location>
</feature>
<organism evidence="10 12">
    <name type="scientific">Rotaria sordida</name>
    <dbReference type="NCBI Taxonomy" id="392033"/>
    <lineage>
        <taxon>Eukaryota</taxon>
        <taxon>Metazoa</taxon>
        <taxon>Spiralia</taxon>
        <taxon>Gnathifera</taxon>
        <taxon>Rotifera</taxon>
        <taxon>Eurotatoria</taxon>
        <taxon>Bdelloidea</taxon>
        <taxon>Philodinida</taxon>
        <taxon>Philodinidae</taxon>
        <taxon>Rotaria</taxon>
    </lineage>
</organism>
<dbReference type="Proteomes" id="UP000663882">
    <property type="component" value="Unassembled WGS sequence"/>
</dbReference>
<name>A0A814ULW4_9BILA</name>
<feature type="transmembrane region" description="Helical" evidence="8">
    <location>
        <begin position="18"/>
        <end position="38"/>
    </location>
</feature>
<evidence type="ECO:0000256" key="4">
    <source>
        <dbReference type="ARBA" id="ARBA00023040"/>
    </source>
</evidence>
<dbReference type="SUPFAM" id="SSF81321">
    <property type="entry name" value="Family A G protein-coupled receptor-like"/>
    <property type="match status" value="1"/>
</dbReference>
<keyword evidence="6" id="KW-0675">Receptor</keyword>
<dbReference type="EMBL" id="CAJNOO010001602">
    <property type="protein sequence ID" value="CAF1176176.1"/>
    <property type="molecule type" value="Genomic_DNA"/>
</dbReference>
<dbReference type="Gene3D" id="1.20.1070.10">
    <property type="entry name" value="Rhodopsin 7-helix transmembrane proteins"/>
    <property type="match status" value="1"/>
</dbReference>
<keyword evidence="3 8" id="KW-1133">Transmembrane helix</keyword>
<dbReference type="EMBL" id="CAJOAX010000226">
    <property type="protein sequence ID" value="CAF3544140.1"/>
    <property type="molecule type" value="Genomic_DNA"/>
</dbReference>
<comment type="subcellular location">
    <subcellularLocation>
        <location evidence="1">Membrane</location>
        <topology evidence="1">Multi-pass membrane protein</topology>
    </subcellularLocation>
</comment>
<evidence type="ECO:0000313" key="10">
    <source>
        <dbReference type="EMBL" id="CAF1176176.1"/>
    </source>
</evidence>
<evidence type="ECO:0000256" key="5">
    <source>
        <dbReference type="ARBA" id="ARBA00023136"/>
    </source>
</evidence>
<keyword evidence="5 8" id="KW-0472">Membrane</keyword>